<dbReference type="Gene3D" id="3.30.565.10">
    <property type="entry name" value="Histidine kinase-like ATPase, C-terminal domain"/>
    <property type="match status" value="1"/>
</dbReference>
<dbReference type="SMART" id="SM00387">
    <property type="entry name" value="HATPase_c"/>
    <property type="match status" value="1"/>
</dbReference>
<accession>A0A246HI66</accession>
<comment type="caution">
    <text evidence="14">The sequence shown here is derived from an EMBL/GenBank/DDBJ whole genome shotgun (WGS) entry which is preliminary data.</text>
</comment>
<dbReference type="CDD" id="cd00082">
    <property type="entry name" value="HisKA"/>
    <property type="match status" value="1"/>
</dbReference>
<dbReference type="PROSITE" id="PS50109">
    <property type="entry name" value="HIS_KIN"/>
    <property type="match status" value="1"/>
</dbReference>
<dbReference type="SMART" id="SM00388">
    <property type="entry name" value="HisKA"/>
    <property type="match status" value="1"/>
</dbReference>
<dbReference type="Pfam" id="PF02518">
    <property type="entry name" value="HATPase_c"/>
    <property type="match status" value="1"/>
</dbReference>
<dbReference type="GO" id="GO:0000155">
    <property type="term" value="F:phosphorelay sensor kinase activity"/>
    <property type="evidence" value="ECO:0007669"/>
    <property type="project" value="InterPro"/>
</dbReference>
<dbReference type="EMBL" id="NIVS01000054">
    <property type="protein sequence ID" value="OWQ50092.1"/>
    <property type="molecule type" value="Genomic_DNA"/>
</dbReference>
<evidence type="ECO:0000313" key="15">
    <source>
        <dbReference type="Proteomes" id="UP000198157"/>
    </source>
</evidence>
<evidence type="ECO:0000256" key="11">
    <source>
        <dbReference type="SAM" id="Phobius"/>
    </source>
</evidence>
<keyword evidence="9" id="KW-0902">Two-component regulatory system</keyword>
<evidence type="ECO:0000259" key="12">
    <source>
        <dbReference type="PROSITE" id="PS50109"/>
    </source>
</evidence>
<dbReference type="InterPro" id="IPR004358">
    <property type="entry name" value="Sig_transdc_His_kin-like_C"/>
</dbReference>
<evidence type="ECO:0000256" key="8">
    <source>
        <dbReference type="ARBA" id="ARBA00022989"/>
    </source>
</evidence>
<dbReference type="SUPFAM" id="SSF158472">
    <property type="entry name" value="HAMP domain-like"/>
    <property type="match status" value="1"/>
</dbReference>
<keyword evidence="5" id="KW-0808">Transferase</keyword>
<dbReference type="Gene3D" id="1.10.287.130">
    <property type="match status" value="1"/>
</dbReference>
<dbReference type="InterPro" id="IPR036890">
    <property type="entry name" value="HATPase_C_sf"/>
</dbReference>
<dbReference type="OrthoDB" id="9804645at2"/>
<evidence type="ECO:0000256" key="5">
    <source>
        <dbReference type="ARBA" id="ARBA00022679"/>
    </source>
</evidence>
<name>A0A246HI66_STEMA</name>
<dbReference type="GO" id="GO:0005886">
    <property type="term" value="C:plasma membrane"/>
    <property type="evidence" value="ECO:0007669"/>
    <property type="project" value="TreeGrafter"/>
</dbReference>
<dbReference type="PANTHER" id="PTHR45436:SF5">
    <property type="entry name" value="SENSOR HISTIDINE KINASE TRCS"/>
    <property type="match status" value="1"/>
</dbReference>
<dbReference type="PROSITE" id="PS50885">
    <property type="entry name" value="HAMP"/>
    <property type="match status" value="1"/>
</dbReference>
<dbReference type="InterPro" id="IPR005467">
    <property type="entry name" value="His_kinase_dom"/>
</dbReference>
<gene>
    <name evidence="14" type="ORF">CEE60_17380</name>
</gene>
<keyword evidence="4" id="KW-0597">Phosphoprotein</keyword>
<dbReference type="CDD" id="cd06225">
    <property type="entry name" value="HAMP"/>
    <property type="match status" value="1"/>
</dbReference>
<keyword evidence="6 11" id="KW-0812">Transmembrane</keyword>
<proteinExistence type="predicted"/>
<evidence type="ECO:0000256" key="7">
    <source>
        <dbReference type="ARBA" id="ARBA00022777"/>
    </source>
</evidence>
<evidence type="ECO:0000256" key="9">
    <source>
        <dbReference type="ARBA" id="ARBA00023012"/>
    </source>
</evidence>
<keyword evidence="8 11" id="KW-1133">Transmembrane helix</keyword>
<feature type="transmembrane region" description="Helical" evidence="11">
    <location>
        <begin position="12"/>
        <end position="37"/>
    </location>
</feature>
<keyword evidence="10 11" id="KW-0472">Membrane</keyword>
<evidence type="ECO:0000256" key="3">
    <source>
        <dbReference type="ARBA" id="ARBA00012438"/>
    </source>
</evidence>
<dbReference type="InterPro" id="IPR003594">
    <property type="entry name" value="HATPase_dom"/>
</dbReference>
<keyword evidence="7 14" id="KW-0418">Kinase</keyword>
<comment type="subcellular location">
    <subcellularLocation>
        <location evidence="2">Membrane</location>
    </subcellularLocation>
</comment>
<feature type="transmembrane region" description="Helical" evidence="11">
    <location>
        <begin position="57"/>
        <end position="76"/>
    </location>
</feature>
<evidence type="ECO:0000256" key="4">
    <source>
        <dbReference type="ARBA" id="ARBA00022553"/>
    </source>
</evidence>
<sequence>MRRSGLSRHIVLSMSMMVLAVIVMVILSSYLLYAVLVAFYPGGVDEPVSWVPSGPELVWMVGVTLIGLTLAVAASVRLSQRILTPLNAVVDSIGRLADGDLGARATVGDRSLGEVALLVDDFNAMARRLQNIEADRVMWHAAIAHELRTPVTILRGRLQGLAEGVFAPDEGQFRSLLAQVEGLSRLIEDLRVLSLADSARLEVRRARNDVVQEVHSVMTLVDPGFRSSGFVLELETSREEHPAHCDPTRVRQALMALLENARRYATPGRVRIAVHDTATHVQIAIDDEGPGIDAALREQIFDPFLRGDGSRSRQRGGSGLGLAVVKAIADAHGGHVACGASPLGGARFVIELPRQ</sequence>
<dbReference type="Pfam" id="PF00672">
    <property type="entry name" value="HAMP"/>
    <property type="match status" value="1"/>
</dbReference>
<evidence type="ECO:0000256" key="2">
    <source>
        <dbReference type="ARBA" id="ARBA00004370"/>
    </source>
</evidence>
<evidence type="ECO:0000256" key="1">
    <source>
        <dbReference type="ARBA" id="ARBA00000085"/>
    </source>
</evidence>
<evidence type="ECO:0000256" key="10">
    <source>
        <dbReference type="ARBA" id="ARBA00023136"/>
    </source>
</evidence>
<comment type="catalytic activity">
    <reaction evidence="1">
        <text>ATP + protein L-histidine = ADP + protein N-phospho-L-histidine.</text>
        <dbReference type="EC" id="2.7.13.3"/>
    </reaction>
</comment>
<dbReference type="Gene3D" id="6.10.340.10">
    <property type="match status" value="1"/>
</dbReference>
<dbReference type="InterPro" id="IPR036097">
    <property type="entry name" value="HisK_dim/P_sf"/>
</dbReference>
<dbReference type="PRINTS" id="PR00344">
    <property type="entry name" value="BCTRLSENSOR"/>
</dbReference>
<evidence type="ECO:0000259" key="13">
    <source>
        <dbReference type="PROSITE" id="PS50885"/>
    </source>
</evidence>
<organism evidence="14 15">
    <name type="scientific">Stenotrophomonas maltophilia</name>
    <name type="common">Pseudomonas maltophilia</name>
    <name type="synonym">Xanthomonas maltophilia</name>
    <dbReference type="NCBI Taxonomy" id="40324"/>
    <lineage>
        <taxon>Bacteria</taxon>
        <taxon>Pseudomonadati</taxon>
        <taxon>Pseudomonadota</taxon>
        <taxon>Gammaproteobacteria</taxon>
        <taxon>Lysobacterales</taxon>
        <taxon>Lysobacteraceae</taxon>
        <taxon>Stenotrophomonas</taxon>
        <taxon>Stenotrophomonas maltophilia group</taxon>
    </lineage>
</organism>
<evidence type="ECO:0000256" key="6">
    <source>
        <dbReference type="ARBA" id="ARBA00022692"/>
    </source>
</evidence>
<dbReference type="SMART" id="SM00304">
    <property type="entry name" value="HAMP"/>
    <property type="match status" value="1"/>
</dbReference>
<dbReference type="InterPro" id="IPR003660">
    <property type="entry name" value="HAMP_dom"/>
</dbReference>
<feature type="domain" description="HAMP" evidence="13">
    <location>
        <begin position="80"/>
        <end position="134"/>
    </location>
</feature>
<dbReference type="SUPFAM" id="SSF47384">
    <property type="entry name" value="Homodimeric domain of signal transducing histidine kinase"/>
    <property type="match status" value="1"/>
</dbReference>
<dbReference type="SUPFAM" id="SSF55874">
    <property type="entry name" value="ATPase domain of HSP90 chaperone/DNA topoisomerase II/histidine kinase"/>
    <property type="match status" value="1"/>
</dbReference>
<feature type="domain" description="Histidine kinase" evidence="12">
    <location>
        <begin position="142"/>
        <end position="355"/>
    </location>
</feature>
<dbReference type="EC" id="2.7.13.3" evidence="3"/>
<dbReference type="InterPro" id="IPR050428">
    <property type="entry name" value="TCS_sensor_his_kinase"/>
</dbReference>
<reference evidence="14 15" key="1">
    <citation type="submission" date="2017-06" db="EMBL/GenBank/DDBJ databases">
        <authorList>
            <person name="Kim H.J."/>
            <person name="Triplett B.A."/>
        </authorList>
    </citation>
    <scope>NUCLEOTIDE SEQUENCE [LARGE SCALE GENOMIC DNA]</scope>
    <source>
        <strain evidence="14 15">13146</strain>
    </source>
</reference>
<evidence type="ECO:0000313" key="14">
    <source>
        <dbReference type="EMBL" id="OWQ50092.1"/>
    </source>
</evidence>
<dbReference type="Proteomes" id="UP000198157">
    <property type="component" value="Unassembled WGS sequence"/>
</dbReference>
<dbReference type="AlphaFoldDB" id="A0A246HI66"/>
<protein>
    <recommendedName>
        <fullName evidence="3">histidine kinase</fullName>
        <ecNumber evidence="3">2.7.13.3</ecNumber>
    </recommendedName>
</protein>
<dbReference type="InterPro" id="IPR003661">
    <property type="entry name" value="HisK_dim/P_dom"/>
</dbReference>
<dbReference type="Pfam" id="PF00512">
    <property type="entry name" value="HisKA"/>
    <property type="match status" value="1"/>
</dbReference>
<dbReference type="PANTHER" id="PTHR45436">
    <property type="entry name" value="SENSOR HISTIDINE KINASE YKOH"/>
    <property type="match status" value="1"/>
</dbReference>